<evidence type="ECO:0000256" key="2">
    <source>
        <dbReference type="ARBA" id="ARBA00007456"/>
    </source>
</evidence>
<feature type="signal peptide" evidence="6">
    <location>
        <begin position="1"/>
        <end position="18"/>
    </location>
</feature>
<evidence type="ECO:0000256" key="6">
    <source>
        <dbReference type="SAM" id="SignalP"/>
    </source>
</evidence>
<dbReference type="Pfam" id="PF00190">
    <property type="entry name" value="Cupin_1"/>
    <property type="match status" value="1"/>
</dbReference>
<evidence type="ECO:0000256" key="4">
    <source>
        <dbReference type="ARBA" id="ARBA00022723"/>
    </source>
</evidence>
<dbReference type="OrthoDB" id="1921208at2759"/>
<sequence length="257" mass="27571">MFGLIKIAILALAASVQALPQSMPSSTSSAPAAPTESQAYLFRDLFTAPTAIKRFQRLLVQGDSLLTGPALRALTVFSFNGASPAANATGGALKAANIETFPILTDLGISTTLGFLEPCGINTPHVHPRATEFLTLVEGSNLKFGYVLENGLVGATKNPEIAGYLNKFEGTVFPQGSIHFQFNDNCDKATFVASLNSEDPGTSQIAQNFFALNYQVVNATLGMPKEINGKNIEQFRQYIPANVAQDMDVCLKRCNKY</sequence>
<protein>
    <recommendedName>
        <fullName evidence="7">Cupin type-1 domain-containing protein</fullName>
    </recommendedName>
</protein>
<dbReference type="PRINTS" id="PR00325">
    <property type="entry name" value="GERMIN"/>
</dbReference>
<dbReference type="GO" id="GO:0005576">
    <property type="term" value="C:extracellular region"/>
    <property type="evidence" value="ECO:0007669"/>
    <property type="project" value="UniProtKB-SubCell"/>
</dbReference>
<gene>
    <name evidence="8" type="ORF">N0V87_003601</name>
</gene>
<name>A0A9W8X1U5_9PLEO</name>
<dbReference type="SMART" id="SM00835">
    <property type="entry name" value="Cupin_1"/>
    <property type="match status" value="1"/>
</dbReference>
<dbReference type="EMBL" id="JAPEUV010000026">
    <property type="protein sequence ID" value="KAJ4338914.1"/>
    <property type="molecule type" value="Genomic_DNA"/>
</dbReference>
<dbReference type="PANTHER" id="PTHR31238">
    <property type="entry name" value="GERMIN-LIKE PROTEIN SUBFAMILY 3 MEMBER 3"/>
    <property type="match status" value="1"/>
</dbReference>
<dbReference type="GO" id="GO:0030145">
    <property type="term" value="F:manganese ion binding"/>
    <property type="evidence" value="ECO:0007669"/>
    <property type="project" value="InterPro"/>
</dbReference>
<evidence type="ECO:0000256" key="1">
    <source>
        <dbReference type="ARBA" id="ARBA00004613"/>
    </source>
</evidence>
<feature type="domain" description="Cupin type-1" evidence="7">
    <location>
        <begin position="77"/>
        <end position="229"/>
    </location>
</feature>
<comment type="similarity">
    <text evidence="2">Belongs to the germin family.</text>
</comment>
<evidence type="ECO:0000313" key="8">
    <source>
        <dbReference type="EMBL" id="KAJ4338914.1"/>
    </source>
</evidence>
<keyword evidence="3" id="KW-0964">Secreted</keyword>
<proteinExistence type="inferred from homology"/>
<dbReference type="InterPro" id="IPR006045">
    <property type="entry name" value="Cupin_1"/>
</dbReference>
<evidence type="ECO:0000313" key="9">
    <source>
        <dbReference type="Proteomes" id="UP001140562"/>
    </source>
</evidence>
<keyword evidence="9" id="KW-1185">Reference proteome</keyword>
<dbReference type="SUPFAM" id="SSF51182">
    <property type="entry name" value="RmlC-like cupins"/>
    <property type="match status" value="1"/>
</dbReference>
<feature type="chain" id="PRO_5040888194" description="Cupin type-1 domain-containing protein" evidence="6">
    <location>
        <begin position="19"/>
        <end position="257"/>
    </location>
</feature>
<dbReference type="CDD" id="cd02241">
    <property type="entry name" value="cupin_OxOx"/>
    <property type="match status" value="1"/>
</dbReference>
<keyword evidence="6" id="KW-0732">Signal</keyword>
<dbReference type="InterPro" id="IPR014710">
    <property type="entry name" value="RmlC-like_jellyroll"/>
</dbReference>
<dbReference type="AlphaFoldDB" id="A0A9W8X1U5"/>
<dbReference type="InterPro" id="IPR011051">
    <property type="entry name" value="RmlC_Cupin_sf"/>
</dbReference>
<organism evidence="8 9">
    <name type="scientific">Didymella glomerata</name>
    <dbReference type="NCBI Taxonomy" id="749621"/>
    <lineage>
        <taxon>Eukaryota</taxon>
        <taxon>Fungi</taxon>
        <taxon>Dikarya</taxon>
        <taxon>Ascomycota</taxon>
        <taxon>Pezizomycotina</taxon>
        <taxon>Dothideomycetes</taxon>
        <taxon>Pleosporomycetidae</taxon>
        <taxon>Pleosporales</taxon>
        <taxon>Pleosporineae</taxon>
        <taxon>Didymellaceae</taxon>
        <taxon>Didymella</taxon>
    </lineage>
</organism>
<comment type="caution">
    <text evidence="8">The sequence shown here is derived from an EMBL/GenBank/DDBJ whole genome shotgun (WGS) entry which is preliminary data.</text>
</comment>
<keyword evidence="5" id="KW-0464">Manganese</keyword>
<dbReference type="InterPro" id="IPR001929">
    <property type="entry name" value="Germin"/>
</dbReference>
<accession>A0A9W8X1U5</accession>
<dbReference type="Proteomes" id="UP001140562">
    <property type="component" value="Unassembled WGS sequence"/>
</dbReference>
<dbReference type="Gene3D" id="2.60.120.10">
    <property type="entry name" value="Jelly Rolls"/>
    <property type="match status" value="1"/>
</dbReference>
<reference evidence="8" key="1">
    <citation type="submission" date="2022-10" db="EMBL/GenBank/DDBJ databases">
        <title>Tapping the CABI collections for fungal endophytes: first genome assemblies for Collariella, Neodidymelliopsis, Ascochyta clinopodiicola, Didymella pomorum, Didymosphaeria variabile, Neocosmospora piperis and Neocucurbitaria cava.</title>
        <authorList>
            <person name="Hill R."/>
        </authorList>
    </citation>
    <scope>NUCLEOTIDE SEQUENCE</scope>
    <source>
        <strain evidence="8">IMI 360193</strain>
    </source>
</reference>
<keyword evidence="4" id="KW-0479">Metal-binding</keyword>
<comment type="subcellular location">
    <subcellularLocation>
        <location evidence="1">Secreted</location>
    </subcellularLocation>
</comment>
<evidence type="ECO:0000259" key="7">
    <source>
        <dbReference type="SMART" id="SM00835"/>
    </source>
</evidence>
<evidence type="ECO:0000256" key="5">
    <source>
        <dbReference type="ARBA" id="ARBA00023211"/>
    </source>
</evidence>
<evidence type="ECO:0000256" key="3">
    <source>
        <dbReference type="ARBA" id="ARBA00022525"/>
    </source>
</evidence>